<feature type="chain" id="PRO_5045888649" evidence="1">
    <location>
        <begin position="23"/>
        <end position="223"/>
    </location>
</feature>
<feature type="signal peptide" evidence="1">
    <location>
        <begin position="1"/>
        <end position="22"/>
    </location>
</feature>
<dbReference type="Proteomes" id="UP001596023">
    <property type="component" value="Unassembled WGS sequence"/>
</dbReference>
<dbReference type="RefSeq" id="WP_379994968.1">
    <property type="nucleotide sequence ID" value="NZ_JBHSGN010000058.1"/>
</dbReference>
<name>A0ABV9KUT5_9BACT</name>
<evidence type="ECO:0000256" key="1">
    <source>
        <dbReference type="SAM" id="SignalP"/>
    </source>
</evidence>
<keyword evidence="4" id="KW-1185">Reference proteome</keyword>
<dbReference type="Pfam" id="PF13568">
    <property type="entry name" value="OMP_b-brl_2"/>
    <property type="match status" value="1"/>
</dbReference>
<dbReference type="InterPro" id="IPR025665">
    <property type="entry name" value="Beta-barrel_OMP_2"/>
</dbReference>
<organism evidence="3 4">
    <name type="scientific">Dysgonomonas termitidis</name>
    <dbReference type="NCBI Taxonomy" id="1516126"/>
    <lineage>
        <taxon>Bacteria</taxon>
        <taxon>Pseudomonadati</taxon>
        <taxon>Bacteroidota</taxon>
        <taxon>Bacteroidia</taxon>
        <taxon>Bacteroidales</taxon>
        <taxon>Dysgonomonadaceae</taxon>
        <taxon>Dysgonomonas</taxon>
    </lineage>
</organism>
<proteinExistence type="predicted"/>
<accession>A0ABV9KUT5</accession>
<comment type="caution">
    <text evidence="3">The sequence shown here is derived from an EMBL/GenBank/DDBJ whole genome shotgun (WGS) entry which is preliminary data.</text>
</comment>
<evidence type="ECO:0000313" key="3">
    <source>
        <dbReference type="EMBL" id="MFC4673564.1"/>
    </source>
</evidence>
<reference evidence="4" key="1">
    <citation type="journal article" date="2019" name="Int. J. Syst. Evol. Microbiol.">
        <title>The Global Catalogue of Microorganisms (GCM) 10K type strain sequencing project: providing services to taxonomists for standard genome sequencing and annotation.</title>
        <authorList>
            <consortium name="The Broad Institute Genomics Platform"/>
            <consortium name="The Broad Institute Genome Sequencing Center for Infectious Disease"/>
            <person name="Wu L."/>
            <person name="Ma J."/>
        </authorList>
    </citation>
    <scope>NUCLEOTIDE SEQUENCE [LARGE SCALE GENOMIC DNA]</scope>
    <source>
        <strain evidence="4">CCUG 66188</strain>
    </source>
</reference>
<dbReference type="EMBL" id="JBHSGN010000058">
    <property type="protein sequence ID" value="MFC4673564.1"/>
    <property type="molecule type" value="Genomic_DNA"/>
</dbReference>
<keyword evidence="1" id="KW-0732">Signal</keyword>
<sequence>MKTILKSSLVVVTFLLAVSINAQDKPLTFGVKAGMNLSNFGGDGADGMDAKIGFNVGLTVDYALTQDLYLLTGLEFTMKGGKDEGSFSMTDPTYGQISFTGKENDNPMYLQIPVHLGYKLAVTDATDIIFRAGPYIAYGVGGKSKIEGKATVDDIIIDLDTDVNFFGKDKAKRFDVGLGLGVGAEFGKIGVSLGYDFGLANIAPSNAGKVRNMNAYLTVGYKF</sequence>
<evidence type="ECO:0000259" key="2">
    <source>
        <dbReference type="Pfam" id="PF13568"/>
    </source>
</evidence>
<feature type="domain" description="Outer membrane protein beta-barrel" evidence="2">
    <location>
        <begin position="22"/>
        <end position="202"/>
    </location>
</feature>
<protein>
    <submittedName>
        <fullName evidence="3">Porin family protein</fullName>
    </submittedName>
</protein>
<evidence type="ECO:0000313" key="4">
    <source>
        <dbReference type="Proteomes" id="UP001596023"/>
    </source>
</evidence>
<gene>
    <name evidence="3" type="ORF">ACFO6W_07655</name>
</gene>